<dbReference type="GO" id="GO:0016020">
    <property type="term" value="C:membrane"/>
    <property type="evidence" value="ECO:0007669"/>
    <property type="project" value="UniProtKB-SubCell"/>
</dbReference>
<evidence type="ECO:0000256" key="3">
    <source>
        <dbReference type="ARBA" id="ARBA00022801"/>
    </source>
</evidence>
<dbReference type="Proteomes" id="UP000194309">
    <property type="component" value="Chromosome"/>
</dbReference>
<keyword evidence="3" id="KW-0378">Hydrolase</keyword>
<evidence type="ECO:0000313" key="8">
    <source>
        <dbReference type="Proteomes" id="UP000194309"/>
    </source>
</evidence>
<dbReference type="GO" id="GO:0005525">
    <property type="term" value="F:GTP binding"/>
    <property type="evidence" value="ECO:0007669"/>
    <property type="project" value="UniProtKB-KW"/>
</dbReference>
<dbReference type="PANTHER" id="PTHR10465:SF0">
    <property type="entry name" value="SARCALUMENIN"/>
    <property type="match status" value="1"/>
</dbReference>
<evidence type="ECO:0000259" key="6">
    <source>
        <dbReference type="Pfam" id="PF00350"/>
    </source>
</evidence>
<evidence type="ECO:0000256" key="5">
    <source>
        <dbReference type="ARBA" id="ARBA00023136"/>
    </source>
</evidence>
<accession>A0A381D713</accession>
<keyword evidence="8" id="KW-1185">Reference proteome</keyword>
<keyword evidence="4" id="KW-0342">GTP-binding</keyword>
<evidence type="ECO:0000256" key="2">
    <source>
        <dbReference type="ARBA" id="ARBA00022741"/>
    </source>
</evidence>
<dbReference type="PANTHER" id="PTHR10465">
    <property type="entry name" value="TRANSMEMBRANE GTPASE FZO1"/>
    <property type="match status" value="1"/>
</dbReference>
<dbReference type="EMBL" id="CP018788">
    <property type="protein sequence ID" value="ARQ98516.1"/>
    <property type="molecule type" value="Genomic_DNA"/>
</dbReference>
<keyword evidence="2" id="KW-0547">Nucleotide-binding</keyword>
<dbReference type="InterPro" id="IPR045063">
    <property type="entry name" value="Dynamin_N"/>
</dbReference>
<reference evidence="7 8" key="1">
    <citation type="journal article" date="2017" name="Genome Biol. Evol.">
        <title>Comparative Genomic Analysis Identifies a Campylobacter Clade Deficient in Selenium Metabolism.</title>
        <authorList>
            <person name="Miller W.G."/>
            <person name="Yee E."/>
            <person name="Lopes B.S."/>
            <person name="Chapman M.H."/>
            <person name="Huynh S."/>
            <person name="Bono J.L."/>
            <person name="Parker C.T."/>
            <person name="Strachan N.J.C."/>
            <person name="Forbes K.J."/>
        </authorList>
    </citation>
    <scope>NUCLEOTIDE SEQUENCE [LARGE SCALE GENOMIC DNA]</scope>
    <source>
        <strain evidence="7 8">NCTC 13003</strain>
    </source>
</reference>
<dbReference type="Pfam" id="PF00350">
    <property type="entry name" value="Dynamin_N"/>
    <property type="match status" value="1"/>
</dbReference>
<dbReference type="InterPro" id="IPR027094">
    <property type="entry name" value="Mitofusin_fam"/>
</dbReference>
<evidence type="ECO:0000256" key="1">
    <source>
        <dbReference type="ARBA" id="ARBA00004370"/>
    </source>
</evidence>
<comment type="subcellular location">
    <subcellularLocation>
        <location evidence="1">Membrane</location>
    </subcellularLocation>
</comment>
<gene>
    <name evidence="7" type="ORF">CIGN_0194</name>
</gene>
<sequence length="732" mass="82072">MENLLKMSQTLENLVQENDLVGELQGIEKEHGIRPSAELKEALDEKMEPERDLKIGILGRVKAGKSSLLNALVFKGQNVLPKAATPMTAALTVLEYGDRFEASIEYYSQDEIETIKSNHATCQKILEDHQNAKFTELKQNNRKGESDSKLQESARKDAIKKLKDEVSLYAYYEQYEQIKKSGINASSIGEKEILTCSSYDELNEKLKNYVGSSGEYTPFTKSITLKLNEEMLKDVKIIDTPGVNDPIVSREDRTKELIAKCDVVFLVSPAGQFLNDVDLELLSNVNEKNGIKEFHIVASQFDLQLSAPEIIGNGVLDEAIQRALTPLSRQQKTVFENKKSSYNDKIYEQLTRFNVLYSSGISTEIINNYDNLQDENATHALGLFKKHYPDYFSNKETAISNLKKLSNIDEILKVLENVRKEKDEIIKGIMDDFISSKKSALNQYKNEIGAIINKKIEVLNSTDIEELKAQIEKIKSVKSKVVINANAAFEDSGAELSSKLKEKLNTQIKALFGGISSASENAKGSETVTKTKRVEDGRVLGFLWKKYKDVNYQVSIDTLNASSLRTAAQDAVIEISNILGDVYSDNIRMWKKTILKDLLTSLQESVGDEALDADMIKQSVRNIIANISLPEFSYDTTLPAALQKSGKLVGYERDEFLNALESFQSELRSRTNADIKAICATLDKAISNANIGDKFINSYEEKIEQLAKDAQDKESSLARYRSILDQLNQIEG</sequence>
<keyword evidence="5" id="KW-0472">Membrane</keyword>
<dbReference type="OrthoDB" id="1100581at2"/>
<proteinExistence type="predicted"/>
<dbReference type="Gene3D" id="3.40.50.300">
    <property type="entry name" value="P-loop containing nucleotide triphosphate hydrolases"/>
    <property type="match status" value="1"/>
</dbReference>
<organism evidence="7 8">
    <name type="scientific">Campylobacter devanensis</name>
    <dbReference type="NCBI Taxonomy" id="3161138"/>
    <lineage>
        <taxon>Bacteria</taxon>
        <taxon>Pseudomonadati</taxon>
        <taxon>Campylobacterota</taxon>
        <taxon>Epsilonproteobacteria</taxon>
        <taxon>Campylobacterales</taxon>
        <taxon>Campylobacteraceae</taxon>
        <taxon>Campylobacter</taxon>
    </lineage>
</organism>
<dbReference type="AlphaFoldDB" id="A0A1X9SQK4"/>
<dbReference type="KEGG" id="cdev:CIGN_0194"/>
<evidence type="ECO:0000256" key="4">
    <source>
        <dbReference type="ARBA" id="ARBA00023134"/>
    </source>
</evidence>
<feature type="domain" description="Dynamin N-terminal" evidence="6">
    <location>
        <begin position="55"/>
        <end position="294"/>
    </location>
</feature>
<dbReference type="InterPro" id="IPR027417">
    <property type="entry name" value="P-loop_NTPase"/>
</dbReference>
<dbReference type="SUPFAM" id="SSF52540">
    <property type="entry name" value="P-loop containing nucleoside triphosphate hydrolases"/>
    <property type="match status" value="1"/>
</dbReference>
<accession>A0A1X9SQK4</accession>
<dbReference type="STRING" id="1660064.CIGN_0194"/>
<dbReference type="GO" id="GO:0003924">
    <property type="term" value="F:GTPase activity"/>
    <property type="evidence" value="ECO:0007669"/>
    <property type="project" value="InterPro"/>
</dbReference>
<evidence type="ECO:0000313" key="7">
    <source>
        <dbReference type="EMBL" id="ARQ98516.1"/>
    </source>
</evidence>
<name>A0A1X9SQK4_9BACT</name>
<protein>
    <submittedName>
        <fullName evidence="7">Dynamin family protein</fullName>
    </submittedName>
</protein>